<protein>
    <submittedName>
        <fullName evidence="2">Uncharacterized protein</fullName>
    </submittedName>
</protein>
<evidence type="ECO:0000313" key="2">
    <source>
        <dbReference type="EMBL" id="MFC1850011.1"/>
    </source>
</evidence>
<gene>
    <name evidence="2" type="ORF">ACFL27_07460</name>
</gene>
<dbReference type="Proteomes" id="UP001594351">
    <property type="component" value="Unassembled WGS sequence"/>
</dbReference>
<dbReference type="EMBL" id="JBHPBY010000071">
    <property type="protein sequence ID" value="MFC1850011.1"/>
    <property type="molecule type" value="Genomic_DNA"/>
</dbReference>
<sequence>MIVGPLTQGGVRLRSATTRLTLGYNKLPLRGKKDVEAERSRTPPLGKMP</sequence>
<name>A0ABV6YUY3_UNCC1</name>
<feature type="compositionally biased region" description="Basic and acidic residues" evidence="1">
    <location>
        <begin position="31"/>
        <end position="41"/>
    </location>
</feature>
<accession>A0ABV6YUY3</accession>
<proteinExistence type="predicted"/>
<keyword evidence="3" id="KW-1185">Reference proteome</keyword>
<reference evidence="2 3" key="1">
    <citation type="submission" date="2024-09" db="EMBL/GenBank/DDBJ databases">
        <title>Laminarin stimulates single cell rates of sulfate reduction while oxygen inhibits transcriptomic activity in coastal marine sediment.</title>
        <authorList>
            <person name="Lindsay M."/>
            <person name="Orcutt B."/>
            <person name="Emerson D."/>
            <person name="Stepanauskas R."/>
            <person name="D'Angelo T."/>
        </authorList>
    </citation>
    <scope>NUCLEOTIDE SEQUENCE [LARGE SCALE GENOMIC DNA]</scope>
    <source>
        <strain evidence="2">SAG AM-311-K15</strain>
    </source>
</reference>
<evidence type="ECO:0000313" key="3">
    <source>
        <dbReference type="Proteomes" id="UP001594351"/>
    </source>
</evidence>
<evidence type="ECO:0000256" key="1">
    <source>
        <dbReference type="SAM" id="MobiDB-lite"/>
    </source>
</evidence>
<feature type="region of interest" description="Disordered" evidence="1">
    <location>
        <begin position="30"/>
        <end position="49"/>
    </location>
</feature>
<organism evidence="2 3">
    <name type="scientific">candidate division CSSED10-310 bacterium</name>
    <dbReference type="NCBI Taxonomy" id="2855610"/>
    <lineage>
        <taxon>Bacteria</taxon>
        <taxon>Bacteria division CSSED10-310</taxon>
    </lineage>
</organism>
<comment type="caution">
    <text evidence="2">The sequence shown here is derived from an EMBL/GenBank/DDBJ whole genome shotgun (WGS) entry which is preliminary data.</text>
</comment>